<protein>
    <recommendedName>
        <fullName evidence="1">DUF7689 domain-containing protein</fullName>
    </recommendedName>
</protein>
<dbReference type="EMBL" id="JACQWF010000050">
    <property type="protein sequence ID" value="MBI4594952.1"/>
    <property type="molecule type" value="Genomic_DNA"/>
</dbReference>
<evidence type="ECO:0000313" key="3">
    <source>
        <dbReference type="Proteomes" id="UP000772181"/>
    </source>
</evidence>
<dbReference type="Pfam" id="PF24738">
    <property type="entry name" value="DUF7689"/>
    <property type="match status" value="1"/>
</dbReference>
<reference evidence="2" key="1">
    <citation type="submission" date="2020-07" db="EMBL/GenBank/DDBJ databases">
        <title>Huge and variable diversity of episymbiotic CPR bacteria and DPANN archaea in groundwater ecosystems.</title>
        <authorList>
            <person name="He C.Y."/>
            <person name="Keren R."/>
            <person name="Whittaker M."/>
            <person name="Farag I.F."/>
            <person name="Doudna J."/>
            <person name="Cate J.H.D."/>
            <person name="Banfield J.F."/>
        </authorList>
    </citation>
    <scope>NUCLEOTIDE SEQUENCE</scope>
    <source>
        <strain evidence="2">NC_groundwater_1482_Ag_S-0.65um_47_24</strain>
    </source>
</reference>
<organism evidence="2 3">
    <name type="scientific">Tectimicrobiota bacterium</name>
    <dbReference type="NCBI Taxonomy" id="2528274"/>
    <lineage>
        <taxon>Bacteria</taxon>
        <taxon>Pseudomonadati</taxon>
        <taxon>Nitrospinota/Tectimicrobiota group</taxon>
        <taxon>Candidatus Tectimicrobiota</taxon>
    </lineage>
</organism>
<dbReference type="Proteomes" id="UP000772181">
    <property type="component" value="Unassembled WGS sequence"/>
</dbReference>
<proteinExistence type="predicted"/>
<dbReference type="InterPro" id="IPR056106">
    <property type="entry name" value="DUF7689"/>
</dbReference>
<evidence type="ECO:0000259" key="1">
    <source>
        <dbReference type="Pfam" id="PF24738"/>
    </source>
</evidence>
<feature type="domain" description="DUF7689" evidence="1">
    <location>
        <begin position="20"/>
        <end position="141"/>
    </location>
</feature>
<name>A0A933GJE4_UNCTE</name>
<evidence type="ECO:0000313" key="2">
    <source>
        <dbReference type="EMBL" id="MBI4594952.1"/>
    </source>
</evidence>
<comment type="caution">
    <text evidence="2">The sequence shown here is derived from an EMBL/GenBank/DDBJ whole genome shotgun (WGS) entry which is preliminary data.</text>
</comment>
<accession>A0A933GJE4</accession>
<gene>
    <name evidence="2" type="ORF">HY730_01065</name>
</gene>
<dbReference type="AlphaFoldDB" id="A0A933GJE4"/>
<sequence length="149" mass="17080">MTKDLIDLKFPNLLNNGYTITSQETSNYNCIAWAAGDTEKWWWPDKNNLAYWPSHAPREENLEAFIKVYESLGYSNCSNMEYESGFEKIAIYIDTMGIPKHAAKQVDQTHWTSKLGRLEDIQHTLDGVSGSEYGYPSIFMKRPVIKSSS</sequence>